<dbReference type="EMBL" id="VORB01000007">
    <property type="protein sequence ID" value="TXC78348.1"/>
    <property type="molecule type" value="Genomic_DNA"/>
</dbReference>
<evidence type="ECO:0000256" key="1">
    <source>
        <dbReference type="ARBA" id="ARBA00022729"/>
    </source>
</evidence>
<proteinExistence type="predicted"/>
<gene>
    <name evidence="4" type="ORF">FRX97_08440</name>
</gene>
<name>A0A5C6V3W7_9FLAO</name>
<dbReference type="OrthoDB" id="1467680at2"/>
<dbReference type="InterPro" id="IPR026444">
    <property type="entry name" value="Secre_tail"/>
</dbReference>
<dbReference type="Proteomes" id="UP000321168">
    <property type="component" value="Unassembled WGS sequence"/>
</dbReference>
<dbReference type="AlphaFoldDB" id="A0A5C6V3W7"/>
<keyword evidence="5" id="KW-1185">Reference proteome</keyword>
<evidence type="ECO:0000313" key="5">
    <source>
        <dbReference type="Proteomes" id="UP000321168"/>
    </source>
</evidence>
<evidence type="ECO:0000313" key="4">
    <source>
        <dbReference type="EMBL" id="TXC78348.1"/>
    </source>
</evidence>
<dbReference type="RefSeq" id="WP_147014770.1">
    <property type="nucleotide sequence ID" value="NZ_VORB01000007.1"/>
</dbReference>
<feature type="signal peptide" evidence="2">
    <location>
        <begin position="1"/>
        <end position="18"/>
    </location>
</feature>
<dbReference type="NCBIfam" id="TIGR04183">
    <property type="entry name" value="Por_Secre_tail"/>
    <property type="match status" value="1"/>
</dbReference>
<keyword evidence="1 2" id="KW-0732">Signal</keyword>
<organism evidence="4 5">
    <name type="scientific">Luteibaculum oceani</name>
    <dbReference type="NCBI Taxonomy" id="1294296"/>
    <lineage>
        <taxon>Bacteria</taxon>
        <taxon>Pseudomonadati</taxon>
        <taxon>Bacteroidota</taxon>
        <taxon>Flavobacteriia</taxon>
        <taxon>Flavobacteriales</taxon>
        <taxon>Luteibaculaceae</taxon>
        <taxon>Luteibaculum</taxon>
    </lineage>
</organism>
<dbReference type="Pfam" id="PF18962">
    <property type="entry name" value="Por_Secre_tail"/>
    <property type="match status" value="1"/>
</dbReference>
<accession>A0A5C6V3W7</accession>
<protein>
    <submittedName>
        <fullName evidence="4">T9SS type A sorting domain-containing protein</fullName>
    </submittedName>
</protein>
<evidence type="ECO:0000259" key="3">
    <source>
        <dbReference type="Pfam" id="PF18962"/>
    </source>
</evidence>
<reference evidence="4 5" key="1">
    <citation type="submission" date="2019-08" db="EMBL/GenBank/DDBJ databases">
        <title>Genome of Luteibaculum oceani JCM 18817.</title>
        <authorList>
            <person name="Bowman J.P."/>
        </authorList>
    </citation>
    <scope>NUCLEOTIDE SEQUENCE [LARGE SCALE GENOMIC DNA]</scope>
    <source>
        <strain evidence="4 5">JCM 18817</strain>
    </source>
</reference>
<evidence type="ECO:0000256" key="2">
    <source>
        <dbReference type="SAM" id="SignalP"/>
    </source>
</evidence>
<feature type="domain" description="Secretion system C-terminal sorting" evidence="3">
    <location>
        <begin position="212"/>
        <end position="281"/>
    </location>
</feature>
<comment type="caution">
    <text evidence="4">The sequence shown here is derived from an EMBL/GenBank/DDBJ whole genome shotgun (WGS) entry which is preliminary data.</text>
</comment>
<feature type="chain" id="PRO_5022834747" evidence="2">
    <location>
        <begin position="19"/>
        <end position="285"/>
    </location>
</feature>
<sequence length="285" mass="32161">MKNLILLFCLVIVIPSFGQFNQGFETWDSTYQHSYPEQMDSLFNVPNPKHGTVKKWTEDYNYGVCQTTDSYSGKYAIILHNWYGYANTTIKSSDTISYRPQYLNGHFKYITSTYNGLATGLISVALTKNGNADTIATGSFQFDSTLSYAPFQVELQYLSNEIPDSVHIIITNAYTHCMYNVVCNLLYLDDLSFSGTTSGLKDHLLSDAEIDIYPNPTNTFLNYKSTADIHGISVMDSRGRTINYKPNKENRIDVSALNPGVYFVQFLNSKQQLLSVKRLVITPNG</sequence>